<dbReference type="CDD" id="cd07185">
    <property type="entry name" value="OmpA_C-like"/>
    <property type="match status" value="1"/>
</dbReference>
<dbReference type="InterPro" id="IPR036737">
    <property type="entry name" value="OmpA-like_sf"/>
</dbReference>
<feature type="transmembrane region" description="Helical" evidence="6">
    <location>
        <begin position="12"/>
        <end position="32"/>
    </location>
</feature>
<dbReference type="GO" id="GO:0009279">
    <property type="term" value="C:cell outer membrane"/>
    <property type="evidence" value="ECO:0007669"/>
    <property type="project" value="UniProtKB-SubCell"/>
</dbReference>
<protein>
    <submittedName>
        <fullName evidence="8">OmpA family protein</fullName>
    </submittedName>
</protein>
<reference evidence="8 9" key="1">
    <citation type="submission" date="2019-08" db="EMBL/GenBank/DDBJ databases">
        <authorList>
            <person name="Khan S.A."/>
            <person name="Jeon C.O."/>
            <person name="Jeong S.E."/>
        </authorList>
    </citation>
    <scope>NUCLEOTIDE SEQUENCE [LARGE SCALE GENOMIC DNA]</scope>
    <source>
        <strain evidence="9">IMCC1728</strain>
    </source>
</reference>
<dbReference type="PRINTS" id="PR01021">
    <property type="entry name" value="OMPADOMAIN"/>
</dbReference>
<dbReference type="InterPro" id="IPR050330">
    <property type="entry name" value="Bact_OuterMem_StrucFunc"/>
</dbReference>
<name>A0A5C6TZ38_9BURK</name>
<dbReference type="AlphaFoldDB" id="A0A5C6TZ38"/>
<comment type="subcellular location">
    <subcellularLocation>
        <location evidence="1">Cell outer membrane</location>
    </subcellularLocation>
</comment>
<dbReference type="PROSITE" id="PS51123">
    <property type="entry name" value="OMPA_2"/>
    <property type="match status" value="1"/>
</dbReference>
<proteinExistence type="predicted"/>
<comment type="caution">
    <text evidence="8">The sequence shown here is derived from an EMBL/GenBank/DDBJ whole genome shotgun (WGS) entry which is preliminary data.</text>
</comment>
<dbReference type="InterPro" id="IPR006665">
    <property type="entry name" value="OmpA-like"/>
</dbReference>
<dbReference type="Gene3D" id="3.30.1330.60">
    <property type="entry name" value="OmpA-like domain"/>
    <property type="match status" value="1"/>
</dbReference>
<dbReference type="EMBL" id="VOPW01000001">
    <property type="protein sequence ID" value="TXC65639.1"/>
    <property type="molecule type" value="Genomic_DNA"/>
</dbReference>
<evidence type="ECO:0000313" key="8">
    <source>
        <dbReference type="EMBL" id="TXC65639.1"/>
    </source>
</evidence>
<evidence type="ECO:0000259" key="7">
    <source>
        <dbReference type="PROSITE" id="PS51123"/>
    </source>
</evidence>
<organism evidence="8 9">
    <name type="scientific">Piscinibacter aquaticus</name>
    <dbReference type="NCBI Taxonomy" id="392597"/>
    <lineage>
        <taxon>Bacteria</taxon>
        <taxon>Pseudomonadati</taxon>
        <taxon>Pseudomonadota</taxon>
        <taxon>Betaproteobacteria</taxon>
        <taxon>Burkholderiales</taxon>
        <taxon>Sphaerotilaceae</taxon>
        <taxon>Piscinibacter</taxon>
    </lineage>
</organism>
<evidence type="ECO:0000256" key="6">
    <source>
        <dbReference type="SAM" id="Phobius"/>
    </source>
</evidence>
<feature type="compositionally biased region" description="Polar residues" evidence="5">
    <location>
        <begin position="125"/>
        <end position="137"/>
    </location>
</feature>
<evidence type="ECO:0000256" key="4">
    <source>
        <dbReference type="PROSITE-ProRule" id="PRU00473"/>
    </source>
</evidence>
<evidence type="ECO:0000256" key="1">
    <source>
        <dbReference type="ARBA" id="ARBA00004442"/>
    </source>
</evidence>
<keyword evidence="6" id="KW-0812">Transmembrane</keyword>
<keyword evidence="9" id="KW-1185">Reference proteome</keyword>
<sequence>MSDANDDAQTYALGAIAAVVALVIAGVLTLAIGRSGAPKAPAAATAVAAAEAAAPRVYFEVDSDALPADAMEVLNRVAEAARNNPGAPILISGFHDASGNAEHNADLAKRRAQAVRHALEANGVPASQLQLDKPQQTLGGGDPREARRVEIRIQ</sequence>
<keyword evidence="3" id="KW-0998">Cell outer membrane</keyword>
<feature type="region of interest" description="Disordered" evidence="5">
    <location>
        <begin position="123"/>
        <end position="154"/>
    </location>
</feature>
<dbReference type="PANTHER" id="PTHR30329">
    <property type="entry name" value="STATOR ELEMENT OF FLAGELLAR MOTOR COMPLEX"/>
    <property type="match status" value="1"/>
</dbReference>
<gene>
    <name evidence="8" type="ORF">FSC37_04890</name>
</gene>
<keyword evidence="2 4" id="KW-0472">Membrane</keyword>
<evidence type="ECO:0000313" key="9">
    <source>
        <dbReference type="Proteomes" id="UP000321832"/>
    </source>
</evidence>
<evidence type="ECO:0000256" key="2">
    <source>
        <dbReference type="ARBA" id="ARBA00023136"/>
    </source>
</evidence>
<dbReference type="Proteomes" id="UP000321832">
    <property type="component" value="Unassembled WGS sequence"/>
</dbReference>
<feature type="domain" description="OmpA-like" evidence="7">
    <location>
        <begin position="46"/>
        <end position="154"/>
    </location>
</feature>
<dbReference type="PANTHER" id="PTHR30329:SF21">
    <property type="entry name" value="LIPOPROTEIN YIAD-RELATED"/>
    <property type="match status" value="1"/>
</dbReference>
<keyword evidence="6" id="KW-1133">Transmembrane helix</keyword>
<evidence type="ECO:0000256" key="5">
    <source>
        <dbReference type="SAM" id="MobiDB-lite"/>
    </source>
</evidence>
<feature type="compositionally biased region" description="Basic and acidic residues" evidence="5">
    <location>
        <begin position="142"/>
        <end position="154"/>
    </location>
</feature>
<dbReference type="InterPro" id="IPR006664">
    <property type="entry name" value="OMP_bac"/>
</dbReference>
<evidence type="ECO:0000256" key="3">
    <source>
        <dbReference type="ARBA" id="ARBA00023237"/>
    </source>
</evidence>
<dbReference type="SUPFAM" id="SSF103088">
    <property type="entry name" value="OmpA-like"/>
    <property type="match status" value="1"/>
</dbReference>
<accession>A0A5C6TZ38</accession>
<dbReference type="Pfam" id="PF00691">
    <property type="entry name" value="OmpA"/>
    <property type="match status" value="1"/>
</dbReference>